<protein>
    <submittedName>
        <fullName evidence="1">Uncharacterized protein</fullName>
    </submittedName>
</protein>
<proteinExistence type="predicted"/>
<accession>A0A8S2TZ17</accession>
<evidence type="ECO:0000313" key="2">
    <source>
        <dbReference type="Proteomes" id="UP000676336"/>
    </source>
</evidence>
<reference evidence="1" key="1">
    <citation type="submission" date="2021-02" db="EMBL/GenBank/DDBJ databases">
        <authorList>
            <person name="Nowell W R."/>
        </authorList>
    </citation>
    <scope>NUCLEOTIDE SEQUENCE</scope>
</reference>
<gene>
    <name evidence="1" type="ORF">SMN809_LOCUS26796</name>
</gene>
<evidence type="ECO:0000313" key="1">
    <source>
        <dbReference type="EMBL" id="CAF4317330.1"/>
    </source>
</evidence>
<dbReference type="EMBL" id="CAJOBI010039502">
    <property type="protein sequence ID" value="CAF4317330.1"/>
    <property type="molecule type" value="Genomic_DNA"/>
</dbReference>
<comment type="caution">
    <text evidence="1">The sequence shown here is derived from an EMBL/GenBank/DDBJ whole genome shotgun (WGS) entry which is preliminary data.</text>
</comment>
<feature type="non-terminal residue" evidence="1">
    <location>
        <position position="41"/>
    </location>
</feature>
<name>A0A8S2TZ17_9BILA</name>
<dbReference type="AlphaFoldDB" id="A0A8S2TZ17"/>
<organism evidence="1 2">
    <name type="scientific">Rotaria magnacalcarata</name>
    <dbReference type="NCBI Taxonomy" id="392030"/>
    <lineage>
        <taxon>Eukaryota</taxon>
        <taxon>Metazoa</taxon>
        <taxon>Spiralia</taxon>
        <taxon>Gnathifera</taxon>
        <taxon>Rotifera</taxon>
        <taxon>Eurotatoria</taxon>
        <taxon>Bdelloidea</taxon>
        <taxon>Philodinida</taxon>
        <taxon>Philodinidae</taxon>
        <taxon>Rotaria</taxon>
    </lineage>
</organism>
<sequence>MDRKLTKITIKVQSAVAMCSAHHNYGRALPRQLKVLYSPDV</sequence>
<dbReference type="Proteomes" id="UP000676336">
    <property type="component" value="Unassembled WGS sequence"/>
</dbReference>